<evidence type="ECO:0000256" key="2">
    <source>
        <dbReference type="ARBA" id="ARBA00022884"/>
    </source>
</evidence>
<gene>
    <name evidence="5" type="ORF">ILEXP_LOCUS10615</name>
</gene>
<evidence type="ECO:0000259" key="4">
    <source>
        <dbReference type="PROSITE" id="PS50102"/>
    </source>
</evidence>
<dbReference type="InterPro" id="IPR000504">
    <property type="entry name" value="RRM_dom"/>
</dbReference>
<organism evidence="5 6">
    <name type="scientific">Ilex paraguariensis</name>
    <name type="common">yerba mate</name>
    <dbReference type="NCBI Taxonomy" id="185542"/>
    <lineage>
        <taxon>Eukaryota</taxon>
        <taxon>Viridiplantae</taxon>
        <taxon>Streptophyta</taxon>
        <taxon>Embryophyta</taxon>
        <taxon>Tracheophyta</taxon>
        <taxon>Spermatophyta</taxon>
        <taxon>Magnoliopsida</taxon>
        <taxon>eudicotyledons</taxon>
        <taxon>Gunneridae</taxon>
        <taxon>Pentapetalae</taxon>
        <taxon>asterids</taxon>
        <taxon>campanulids</taxon>
        <taxon>Aquifoliales</taxon>
        <taxon>Aquifoliaceae</taxon>
        <taxon>Ilex</taxon>
    </lineage>
</organism>
<dbReference type="SUPFAM" id="SSF54928">
    <property type="entry name" value="RNA-binding domain, RBD"/>
    <property type="match status" value="1"/>
</dbReference>
<dbReference type="PANTHER" id="PTHR24012">
    <property type="entry name" value="RNA BINDING PROTEIN"/>
    <property type="match status" value="1"/>
</dbReference>
<keyword evidence="2 3" id="KW-0694">RNA-binding</keyword>
<feature type="domain" description="RRM" evidence="4">
    <location>
        <begin position="86"/>
        <end position="154"/>
    </location>
</feature>
<dbReference type="InterPro" id="IPR012677">
    <property type="entry name" value="Nucleotide-bd_a/b_plait_sf"/>
</dbReference>
<reference evidence="5 6" key="1">
    <citation type="submission" date="2024-02" db="EMBL/GenBank/DDBJ databases">
        <authorList>
            <person name="Vignale AGUSTIN F."/>
            <person name="Sosa J E."/>
            <person name="Modenutti C."/>
        </authorList>
    </citation>
    <scope>NUCLEOTIDE SEQUENCE [LARGE SCALE GENOMIC DNA]</scope>
</reference>
<keyword evidence="1" id="KW-0677">Repeat</keyword>
<dbReference type="Gene3D" id="3.30.70.330">
    <property type="match status" value="2"/>
</dbReference>
<dbReference type="SMART" id="SM00360">
    <property type="entry name" value="RRM"/>
    <property type="match status" value="2"/>
</dbReference>
<comment type="caution">
    <text evidence="5">The sequence shown here is derived from an EMBL/GenBank/DDBJ whole genome shotgun (WGS) entry which is preliminary data.</text>
</comment>
<dbReference type="GO" id="GO:0003723">
    <property type="term" value="F:RNA binding"/>
    <property type="evidence" value="ECO:0007669"/>
    <property type="project" value="UniProtKB-UniRule"/>
</dbReference>
<dbReference type="InterPro" id="IPR035979">
    <property type="entry name" value="RBD_domain_sf"/>
</dbReference>
<evidence type="ECO:0000313" key="5">
    <source>
        <dbReference type="EMBL" id="CAK9142921.1"/>
    </source>
</evidence>
<dbReference type="Proteomes" id="UP001642360">
    <property type="component" value="Unassembled WGS sequence"/>
</dbReference>
<dbReference type="EMBL" id="CAUOFW020001264">
    <property type="protein sequence ID" value="CAK9142921.1"/>
    <property type="molecule type" value="Genomic_DNA"/>
</dbReference>
<dbReference type="AlphaFoldDB" id="A0ABC8RD70"/>
<evidence type="ECO:0000313" key="6">
    <source>
        <dbReference type="Proteomes" id="UP001642360"/>
    </source>
</evidence>
<evidence type="ECO:0000256" key="1">
    <source>
        <dbReference type="ARBA" id="ARBA00022737"/>
    </source>
</evidence>
<accession>A0ABC8RD70</accession>
<evidence type="ECO:0000256" key="3">
    <source>
        <dbReference type="PROSITE-ProRule" id="PRU00176"/>
    </source>
</evidence>
<name>A0ABC8RD70_9AQUA</name>
<sequence>MGVEVEASLGVASLGEAPSREASSGRAPYPNGQSKGYGFVQFDNAESAQSAIDKLNGMPLNDKQVYVGHFLRKQERDSVMSKTKFNNVYVKILADFTTYEDLMKTFGEYGPITSAIVMRDGEGKSKCFDFVNFENADDVAKAVEALNGYKFDDN</sequence>
<dbReference type="PROSITE" id="PS50102">
    <property type="entry name" value="RRM"/>
    <property type="match status" value="2"/>
</dbReference>
<proteinExistence type="predicted"/>
<protein>
    <recommendedName>
        <fullName evidence="4">RRM domain-containing protein</fullName>
    </recommendedName>
</protein>
<keyword evidence="6" id="KW-1185">Reference proteome</keyword>
<feature type="domain" description="RRM" evidence="4">
    <location>
        <begin position="1"/>
        <end position="72"/>
    </location>
</feature>
<dbReference type="Pfam" id="PF00076">
    <property type="entry name" value="RRM_1"/>
    <property type="match status" value="2"/>
</dbReference>